<dbReference type="OrthoDB" id="4277148at2"/>
<dbReference type="Gene3D" id="1.10.8.1060">
    <property type="entry name" value="Corynebacterium glutamicum thioredoxin-dependent arsenate reductase, N-terminal domain"/>
    <property type="match status" value="1"/>
</dbReference>
<dbReference type="Proteomes" id="UP000257080">
    <property type="component" value="Unassembled WGS sequence"/>
</dbReference>
<dbReference type="AlphaFoldDB" id="A0A3E0WGU2"/>
<dbReference type="EMBL" id="NBXE01000002">
    <property type="protein sequence ID" value="RFA29767.1"/>
    <property type="molecule type" value="Genomic_DNA"/>
</dbReference>
<reference evidence="1 2" key="1">
    <citation type="submission" date="2017-04" db="EMBL/GenBank/DDBJ databases">
        <title>Comparative genome analysis of Subtercola boreus.</title>
        <authorList>
            <person name="Cho Y.-J."/>
            <person name="Cho A."/>
            <person name="Kim O.-S."/>
            <person name="Lee J.-I."/>
        </authorList>
    </citation>
    <scope>NUCLEOTIDE SEQUENCE [LARGE SCALE GENOMIC DNA]</scope>
    <source>
        <strain evidence="1 2">P28004</strain>
    </source>
</reference>
<proteinExistence type="predicted"/>
<evidence type="ECO:0000313" key="2">
    <source>
        <dbReference type="Proteomes" id="UP000257080"/>
    </source>
</evidence>
<accession>A0A3E0WGU2</accession>
<dbReference type="RefSeq" id="WP_147303930.1">
    <property type="nucleotide sequence ID" value="NZ_NBXC01000032.1"/>
</dbReference>
<protein>
    <recommendedName>
        <fullName evidence="3">CUE domain-containing protein</fullName>
    </recommendedName>
</protein>
<sequence length="73" mass="8343">MEPEKEKEAVGKVAERLAEKFPDVSPEHIDDVVQSEYEALAEAPLRDYIPVLVEHEVREDLTRESRESGDAHK</sequence>
<organism evidence="1 2">
    <name type="scientific">Subtercola boreus</name>
    <dbReference type="NCBI Taxonomy" id="120213"/>
    <lineage>
        <taxon>Bacteria</taxon>
        <taxon>Bacillati</taxon>
        <taxon>Actinomycetota</taxon>
        <taxon>Actinomycetes</taxon>
        <taxon>Micrococcales</taxon>
        <taxon>Microbacteriaceae</taxon>
        <taxon>Subtercola</taxon>
    </lineage>
</organism>
<gene>
    <name evidence="1" type="ORF">B7R25_02055</name>
</gene>
<dbReference type="NCBIfam" id="NF046112">
    <property type="entry name" value="MSMEG_6209_Nter"/>
    <property type="match status" value="1"/>
</dbReference>
<name>A0A3E0WGU2_9MICO</name>
<evidence type="ECO:0000313" key="1">
    <source>
        <dbReference type="EMBL" id="RFA29767.1"/>
    </source>
</evidence>
<evidence type="ECO:0008006" key="3">
    <source>
        <dbReference type="Google" id="ProtNLM"/>
    </source>
</evidence>
<comment type="caution">
    <text evidence="1">The sequence shown here is derived from an EMBL/GenBank/DDBJ whole genome shotgun (WGS) entry which is preliminary data.</text>
</comment>